<dbReference type="RefSeq" id="WP_126627221.1">
    <property type="nucleotide sequence ID" value="NZ_BIFT01000001.1"/>
</dbReference>
<name>A0A402B654_9CHLR</name>
<dbReference type="Gene3D" id="3.20.20.80">
    <property type="entry name" value="Glycosidases"/>
    <property type="match status" value="1"/>
</dbReference>
<dbReference type="GO" id="GO:0005975">
    <property type="term" value="P:carbohydrate metabolic process"/>
    <property type="evidence" value="ECO:0007669"/>
    <property type="project" value="InterPro"/>
</dbReference>
<dbReference type="PANTHER" id="PTHR10357">
    <property type="entry name" value="ALPHA-AMYLASE FAMILY MEMBER"/>
    <property type="match status" value="1"/>
</dbReference>
<dbReference type="Pfam" id="PF00128">
    <property type="entry name" value="Alpha-amylase"/>
    <property type="match status" value="1"/>
</dbReference>
<feature type="domain" description="Glycosyl hydrolase family 13 catalytic" evidence="1">
    <location>
        <begin position="172"/>
        <end position="523"/>
    </location>
</feature>
<dbReference type="Gene3D" id="2.60.40.10">
    <property type="entry name" value="Immunoglobulins"/>
    <property type="match status" value="1"/>
</dbReference>
<evidence type="ECO:0000313" key="2">
    <source>
        <dbReference type="EMBL" id="GCE26807.1"/>
    </source>
</evidence>
<gene>
    <name evidence="2" type="ORF">KDA_22910</name>
</gene>
<dbReference type="Gene3D" id="2.60.40.1180">
    <property type="entry name" value="Golgi alpha-mannosidase II"/>
    <property type="match status" value="1"/>
</dbReference>
<dbReference type="SMART" id="SM00642">
    <property type="entry name" value="Aamy"/>
    <property type="match status" value="1"/>
</dbReference>
<dbReference type="Gene3D" id="3.90.400.10">
    <property type="entry name" value="Oligo-1,6-glucosidase, Domain 2"/>
    <property type="match status" value="1"/>
</dbReference>
<organism evidence="2 3">
    <name type="scientific">Dictyobacter alpinus</name>
    <dbReference type="NCBI Taxonomy" id="2014873"/>
    <lineage>
        <taxon>Bacteria</taxon>
        <taxon>Bacillati</taxon>
        <taxon>Chloroflexota</taxon>
        <taxon>Ktedonobacteria</taxon>
        <taxon>Ktedonobacterales</taxon>
        <taxon>Dictyobacteraceae</taxon>
        <taxon>Dictyobacter</taxon>
    </lineage>
</organism>
<dbReference type="InterPro" id="IPR013780">
    <property type="entry name" value="Glyco_hydro_b"/>
</dbReference>
<dbReference type="PANTHER" id="PTHR10357:SF199">
    <property type="entry name" value="ALPHA AMYLASE CATALYTIC REGION"/>
    <property type="match status" value="1"/>
</dbReference>
<dbReference type="EMBL" id="BIFT01000001">
    <property type="protein sequence ID" value="GCE26807.1"/>
    <property type="molecule type" value="Genomic_DNA"/>
</dbReference>
<protein>
    <submittedName>
        <fullName evidence="2">Alpha-amylase</fullName>
    </submittedName>
</protein>
<evidence type="ECO:0000313" key="3">
    <source>
        <dbReference type="Proteomes" id="UP000287171"/>
    </source>
</evidence>
<dbReference type="InterPro" id="IPR006047">
    <property type="entry name" value="GH13_cat_dom"/>
</dbReference>
<dbReference type="OrthoDB" id="9805159at2"/>
<evidence type="ECO:0000259" key="1">
    <source>
        <dbReference type="SMART" id="SM00642"/>
    </source>
</evidence>
<dbReference type="InterPro" id="IPR013783">
    <property type="entry name" value="Ig-like_fold"/>
</dbReference>
<accession>A0A402B654</accession>
<comment type="caution">
    <text evidence="2">The sequence shown here is derived from an EMBL/GenBank/DDBJ whole genome shotgun (WGS) entry which is preliminary data.</text>
</comment>
<dbReference type="SUPFAM" id="SSF51011">
    <property type="entry name" value="Glycosyl hydrolase domain"/>
    <property type="match status" value="1"/>
</dbReference>
<keyword evidence="3" id="KW-1185">Reference proteome</keyword>
<dbReference type="InterPro" id="IPR045857">
    <property type="entry name" value="O16G_dom_2"/>
</dbReference>
<reference evidence="3" key="1">
    <citation type="submission" date="2018-12" db="EMBL/GenBank/DDBJ databases">
        <title>Tengunoibacter tsumagoiensis gen. nov., sp. nov., Dictyobacter kobayashii sp. nov., D. alpinus sp. nov., and D. joshuensis sp. nov. and description of Dictyobacteraceae fam. nov. within the order Ktedonobacterales isolated from Tengu-no-mugimeshi.</title>
        <authorList>
            <person name="Wang C.M."/>
            <person name="Zheng Y."/>
            <person name="Sakai Y."/>
            <person name="Toyoda A."/>
            <person name="Minakuchi Y."/>
            <person name="Abe K."/>
            <person name="Yokota A."/>
            <person name="Yabe S."/>
        </authorList>
    </citation>
    <scope>NUCLEOTIDE SEQUENCE [LARGE SCALE GENOMIC DNA]</scope>
    <source>
        <strain evidence="3">Uno16</strain>
    </source>
</reference>
<sequence length="634" mass="71658">MTQFVDFFFAPYASAQHRRMKVAIEDGLAHGSQITPRDPLPGQAVTISIFSNAHKAIERVALSYTTDGTEPLGEYGIATQGTVLFAELLPQVSVGVDASTEIRTWQVTIPAQEDGTLVRYRIDGWSVQEAGQHWYADRVDPVTISQKKGRSFAYHVDRWEAPAWWQDAVVYQIFVDRFSSAHNEPALHSEETHGITEFFGGTLNGILEKLDYIQSLGINCIWLSPIFESPSHHGYNPSDYHHVARRYGSDEALVQLIEAAHRRGIRVLLDFVANHTSDEHFAFVDARENPDSPYANWYDFKEIEAPQTYRSYAQVSSMPELSTEEPAVREYLYGAARYWLEHYGADGLRLDYVPGPSHAFWTSFQQAVKSAHPQALTIGEVTSPMPEILDYAGRMDGFMDFPLAAIMRQTFARRSKSLEELLQFLDQHVSNIPESMCFAAVLDNHDMHRFLWFAEGNIERLKLATAFQMTLEGTPIVYYGTEVGLSQTDDAIKENAYCRGPMPWGEQQNQALLTYYRQLIALRRQHAVLRTGKRMNLSVESTGNVEQIGAYIRYINDTYMLVILNNNEQPVQVRIKLHNVLQKIGGTGNYQTGSLRSVFSSSKLSDLSLEDGCVEVTVPALSAEIYLSEKRLDI</sequence>
<dbReference type="Proteomes" id="UP000287171">
    <property type="component" value="Unassembled WGS sequence"/>
</dbReference>
<dbReference type="CDD" id="cd11338">
    <property type="entry name" value="AmyAc_CMD"/>
    <property type="match status" value="1"/>
</dbReference>
<dbReference type="SUPFAM" id="SSF51445">
    <property type="entry name" value="(Trans)glycosidases"/>
    <property type="match status" value="1"/>
</dbReference>
<dbReference type="InterPro" id="IPR017853">
    <property type="entry name" value="GH"/>
</dbReference>
<dbReference type="AlphaFoldDB" id="A0A402B654"/>
<proteinExistence type="predicted"/>